<gene>
    <name evidence="5" type="ORF">RI129_008055</name>
</gene>
<dbReference type="SUPFAM" id="SSF53335">
    <property type="entry name" value="S-adenosyl-L-methionine-dependent methyltransferases"/>
    <property type="match status" value="1"/>
</dbReference>
<dbReference type="Gene3D" id="1.25.40.10">
    <property type="entry name" value="Tetratricopeptide repeat domain"/>
    <property type="match status" value="1"/>
</dbReference>
<accession>A0AAN7ZFG4</accession>
<feature type="domain" description="Protein arginine N-methyltransferase" evidence="4">
    <location>
        <begin position="315"/>
        <end position="417"/>
    </location>
</feature>
<keyword evidence="6" id="KW-1185">Reference proteome</keyword>
<dbReference type="InterPro" id="IPR019734">
    <property type="entry name" value="TPR_rpt"/>
</dbReference>
<dbReference type="GO" id="GO:0032259">
    <property type="term" value="P:methylation"/>
    <property type="evidence" value="ECO:0007669"/>
    <property type="project" value="UniProtKB-KW"/>
</dbReference>
<reference evidence="5 6" key="1">
    <citation type="journal article" date="2024" name="Insects">
        <title>An Improved Chromosome-Level Genome Assembly of the Firefly Pyrocoelia pectoralis.</title>
        <authorList>
            <person name="Fu X."/>
            <person name="Meyer-Rochow V.B."/>
            <person name="Ballantyne L."/>
            <person name="Zhu X."/>
        </authorList>
    </citation>
    <scope>NUCLEOTIDE SEQUENCE [LARGE SCALE GENOMIC DNA]</scope>
    <source>
        <strain evidence="5">XCY_ONT2</strain>
    </source>
</reference>
<keyword evidence="2" id="KW-0808">Transferase</keyword>
<protein>
    <recommendedName>
        <fullName evidence="4">Protein arginine N-methyltransferase domain-containing protein</fullName>
    </recommendedName>
</protein>
<dbReference type="PANTHER" id="PTHR11006:SF60">
    <property type="entry name" value="PROTEIN ARGININE N-METHYLTRANSFERASE 9"/>
    <property type="match status" value="1"/>
</dbReference>
<keyword evidence="1" id="KW-0489">Methyltransferase</keyword>
<dbReference type="PANTHER" id="PTHR11006">
    <property type="entry name" value="PROTEIN ARGININE N-METHYLTRANSFERASE"/>
    <property type="match status" value="1"/>
</dbReference>
<organism evidence="5 6">
    <name type="scientific">Pyrocoelia pectoralis</name>
    <dbReference type="NCBI Taxonomy" id="417401"/>
    <lineage>
        <taxon>Eukaryota</taxon>
        <taxon>Metazoa</taxon>
        <taxon>Ecdysozoa</taxon>
        <taxon>Arthropoda</taxon>
        <taxon>Hexapoda</taxon>
        <taxon>Insecta</taxon>
        <taxon>Pterygota</taxon>
        <taxon>Neoptera</taxon>
        <taxon>Endopterygota</taxon>
        <taxon>Coleoptera</taxon>
        <taxon>Polyphaga</taxon>
        <taxon>Elateriformia</taxon>
        <taxon>Elateroidea</taxon>
        <taxon>Lampyridae</taxon>
        <taxon>Lampyrinae</taxon>
        <taxon>Pyrocoelia</taxon>
    </lineage>
</organism>
<name>A0AAN7ZFG4_9COLE</name>
<dbReference type="Pfam" id="PF22528">
    <property type="entry name" value="PRMT_C"/>
    <property type="match status" value="1"/>
</dbReference>
<dbReference type="InterPro" id="IPR055135">
    <property type="entry name" value="PRMT_dom"/>
</dbReference>
<dbReference type="Gene3D" id="3.40.50.150">
    <property type="entry name" value="Vaccinia Virus protein VP39"/>
    <property type="match status" value="1"/>
</dbReference>
<evidence type="ECO:0000259" key="4">
    <source>
        <dbReference type="Pfam" id="PF22528"/>
    </source>
</evidence>
<proteinExistence type="predicted"/>
<dbReference type="GO" id="GO:0042054">
    <property type="term" value="F:histone methyltransferase activity"/>
    <property type="evidence" value="ECO:0007669"/>
    <property type="project" value="TreeGrafter"/>
</dbReference>
<dbReference type="GO" id="GO:0005634">
    <property type="term" value="C:nucleus"/>
    <property type="evidence" value="ECO:0007669"/>
    <property type="project" value="TreeGrafter"/>
</dbReference>
<dbReference type="Proteomes" id="UP001329430">
    <property type="component" value="Chromosome 5"/>
</dbReference>
<dbReference type="InterPro" id="IPR011990">
    <property type="entry name" value="TPR-like_helical_dom_sf"/>
</dbReference>
<dbReference type="SMART" id="SM00028">
    <property type="entry name" value="TPR"/>
    <property type="match status" value="3"/>
</dbReference>
<dbReference type="SUPFAM" id="SSF48452">
    <property type="entry name" value="TPR-like"/>
    <property type="match status" value="1"/>
</dbReference>
<dbReference type="AlphaFoldDB" id="A0AAN7ZFG4"/>
<dbReference type="Gene3D" id="2.70.160.11">
    <property type="entry name" value="Hnrnp arginine n-methyltransferase1"/>
    <property type="match status" value="1"/>
</dbReference>
<dbReference type="GO" id="GO:0016274">
    <property type="term" value="F:protein-arginine N-methyltransferase activity"/>
    <property type="evidence" value="ECO:0007669"/>
    <property type="project" value="InterPro"/>
</dbReference>
<dbReference type="InterPro" id="IPR025799">
    <property type="entry name" value="Arg_MeTrfase"/>
</dbReference>
<evidence type="ECO:0000313" key="6">
    <source>
        <dbReference type="Proteomes" id="UP001329430"/>
    </source>
</evidence>
<dbReference type="EMBL" id="JAVRBK010000005">
    <property type="protein sequence ID" value="KAK5644210.1"/>
    <property type="molecule type" value="Genomic_DNA"/>
</dbReference>
<evidence type="ECO:0000256" key="3">
    <source>
        <dbReference type="ARBA" id="ARBA00022691"/>
    </source>
</evidence>
<keyword evidence="3" id="KW-0949">S-adenosyl-L-methionine</keyword>
<evidence type="ECO:0000256" key="2">
    <source>
        <dbReference type="ARBA" id="ARBA00022679"/>
    </source>
</evidence>
<dbReference type="InterPro" id="IPR029063">
    <property type="entry name" value="SAM-dependent_MTases_sf"/>
</dbReference>
<evidence type="ECO:0000256" key="1">
    <source>
        <dbReference type="ARBA" id="ARBA00022603"/>
    </source>
</evidence>
<sequence length="702" mass="80651">MYNANEKRKVGLTCLLKARNYAKLKNWARSFPHYLMCLELFENDRNSFECEFAEVLYQLGIWLESNNRLTDVCKWYIKGLEYYSSNANILNHFAEHLLRIEEPQLALTYLETAHELNPSSLLIDRNLTAAKLNIIPRWHYRMLNDRKRNEAFKAAISKVISQEHSKVLDIGTGCGLLSFYASQYTNMITAVESSNAFCKIAKLSLPEITVINKHSTSLQASNIGLHNVLVTEIFDAALFGEHALETIIHAYDNLLESPSEIVPHSADLFVTGFSGSDLLRRHKLKPDPRLCLNNVCVTQRVKEPYEADNLKLRPVTYITNTYKACTVFFNDVSQLRNIYNNVDAIPSFSLLCVNNGIIDGFAIWFNLYLDEGRANVITTDPREDNVTCWEQAIIYLDHPIIVQKDDEVTLKLSCICNELKLVVLQPETVCSRCFKVSSDIISYLNDANIIDLCESFQLPNEFGGSKVFDLNPFPLFALFLAKSKRNMRFKCLVKDLQDFEFINYVCESNGVDSFEVCQEAEFQDTDLIFINPLARNGTLEECVFHQLPLIRNRLFPKGLYLHIEVIESDYLEHCCKIDDRNLLGHTVAYEMNKYSVNEHWEVEPQYFSYKSIGCANVDMDLLHNDICTNISVSVLEGCTANGVLYWFTMDYLTHRFATFNSLYYNNACFIFSQPRYLNEDVLSLTVRKEGGLLHIGYTYTDI</sequence>
<evidence type="ECO:0000313" key="5">
    <source>
        <dbReference type="EMBL" id="KAK5644210.1"/>
    </source>
</evidence>
<comment type="caution">
    <text evidence="5">The sequence shown here is derived from an EMBL/GenBank/DDBJ whole genome shotgun (WGS) entry which is preliminary data.</text>
</comment>